<keyword evidence="4" id="KW-1185">Reference proteome</keyword>
<dbReference type="EMBL" id="JALNTZ010000002">
    <property type="protein sequence ID" value="KAJ3662146.1"/>
    <property type="molecule type" value="Genomic_DNA"/>
</dbReference>
<proteinExistence type="predicted"/>
<dbReference type="Proteomes" id="UP001168821">
    <property type="component" value="Unassembled WGS sequence"/>
</dbReference>
<sequence length="87" mass="10331">MDARYKEIDEKMSARIEEMNEKMDAREEKKMNATIEEVNGKMEVHMGHRNLSGHMPVMIHRRRTRRSLKDKSGVGYRKSRLRGLEKT</sequence>
<comment type="caution">
    <text evidence="3">The sequence shown here is derived from an EMBL/GenBank/DDBJ whole genome shotgun (WGS) entry which is preliminary data.</text>
</comment>
<gene>
    <name evidence="3" type="ORF">Zmor_006504</name>
</gene>
<feature type="coiled-coil region" evidence="1">
    <location>
        <begin position="9"/>
        <end position="36"/>
    </location>
</feature>
<evidence type="ECO:0000313" key="4">
    <source>
        <dbReference type="Proteomes" id="UP001168821"/>
    </source>
</evidence>
<protein>
    <submittedName>
        <fullName evidence="3">Uncharacterized protein</fullName>
    </submittedName>
</protein>
<evidence type="ECO:0000256" key="2">
    <source>
        <dbReference type="SAM" id="MobiDB-lite"/>
    </source>
</evidence>
<feature type="region of interest" description="Disordered" evidence="2">
    <location>
        <begin position="64"/>
        <end position="87"/>
    </location>
</feature>
<keyword evidence="1" id="KW-0175">Coiled coil</keyword>
<dbReference type="AlphaFoldDB" id="A0AA38IV06"/>
<name>A0AA38IV06_9CUCU</name>
<organism evidence="3 4">
    <name type="scientific">Zophobas morio</name>
    <dbReference type="NCBI Taxonomy" id="2755281"/>
    <lineage>
        <taxon>Eukaryota</taxon>
        <taxon>Metazoa</taxon>
        <taxon>Ecdysozoa</taxon>
        <taxon>Arthropoda</taxon>
        <taxon>Hexapoda</taxon>
        <taxon>Insecta</taxon>
        <taxon>Pterygota</taxon>
        <taxon>Neoptera</taxon>
        <taxon>Endopterygota</taxon>
        <taxon>Coleoptera</taxon>
        <taxon>Polyphaga</taxon>
        <taxon>Cucujiformia</taxon>
        <taxon>Tenebrionidae</taxon>
        <taxon>Zophobas</taxon>
    </lineage>
</organism>
<reference evidence="3" key="1">
    <citation type="journal article" date="2023" name="G3 (Bethesda)">
        <title>Whole genome assemblies of Zophobas morio and Tenebrio molitor.</title>
        <authorList>
            <person name="Kaur S."/>
            <person name="Stinson S.A."/>
            <person name="diCenzo G.C."/>
        </authorList>
    </citation>
    <scope>NUCLEOTIDE SEQUENCE</scope>
    <source>
        <strain evidence="3">QUZm001</strain>
    </source>
</reference>
<evidence type="ECO:0000256" key="1">
    <source>
        <dbReference type="SAM" id="Coils"/>
    </source>
</evidence>
<accession>A0AA38IV06</accession>
<evidence type="ECO:0000313" key="3">
    <source>
        <dbReference type="EMBL" id="KAJ3662146.1"/>
    </source>
</evidence>